<dbReference type="EMBL" id="BGZK01000926">
    <property type="protein sequence ID" value="GBP65340.1"/>
    <property type="molecule type" value="Genomic_DNA"/>
</dbReference>
<keyword evidence="5" id="KW-0677">Repeat</keyword>
<keyword evidence="9" id="KW-0966">Cell projection</keyword>
<dbReference type="GO" id="GO:0030286">
    <property type="term" value="C:dynein complex"/>
    <property type="evidence" value="ECO:0007669"/>
    <property type="project" value="UniProtKB-KW"/>
</dbReference>
<dbReference type="GO" id="GO:0005930">
    <property type="term" value="C:axoneme"/>
    <property type="evidence" value="ECO:0007669"/>
    <property type="project" value="UniProtKB-SubCell"/>
</dbReference>
<dbReference type="InterPro" id="IPR032675">
    <property type="entry name" value="LRR_dom_sf"/>
</dbReference>
<evidence type="ECO:0000256" key="8">
    <source>
        <dbReference type="ARBA" id="ARBA00023212"/>
    </source>
</evidence>
<dbReference type="PROSITE" id="PS51450">
    <property type="entry name" value="LRR"/>
    <property type="match status" value="3"/>
</dbReference>
<reference evidence="13 14" key="1">
    <citation type="journal article" date="2019" name="Commun. Biol.">
        <title>The bagworm genome reveals a unique fibroin gene that provides high tensile strength.</title>
        <authorList>
            <person name="Kono N."/>
            <person name="Nakamura H."/>
            <person name="Ohtoshi R."/>
            <person name="Tomita M."/>
            <person name="Numata K."/>
            <person name="Arakawa K."/>
        </authorList>
    </citation>
    <scope>NUCLEOTIDE SEQUENCE [LARGE SCALE GENOMIC DNA]</scope>
</reference>
<keyword evidence="4" id="KW-0493">Microtubule</keyword>
<evidence type="ECO:0000256" key="5">
    <source>
        <dbReference type="ARBA" id="ARBA00022737"/>
    </source>
</evidence>
<dbReference type="OrthoDB" id="266138at2759"/>
<evidence type="ECO:0000256" key="4">
    <source>
        <dbReference type="ARBA" id="ARBA00022701"/>
    </source>
</evidence>
<comment type="caution">
    <text evidence="13">The sequence shown here is derived from an EMBL/GenBank/DDBJ whole genome shotgun (WGS) entry which is preliminary data.</text>
</comment>
<name>A0A4C1XQA1_EUMVA</name>
<dbReference type="SUPFAM" id="SSF52058">
    <property type="entry name" value="L domain-like"/>
    <property type="match status" value="1"/>
</dbReference>
<evidence type="ECO:0000256" key="7">
    <source>
        <dbReference type="ARBA" id="ARBA00023175"/>
    </source>
</evidence>
<dbReference type="GO" id="GO:0043014">
    <property type="term" value="F:alpha-tubulin binding"/>
    <property type="evidence" value="ECO:0007669"/>
    <property type="project" value="TreeGrafter"/>
</dbReference>
<protein>
    <recommendedName>
        <fullName evidence="11">Dynein axonemal light chain 1</fullName>
    </recommendedName>
</protein>
<dbReference type="AlphaFoldDB" id="A0A4C1XQA1"/>
<evidence type="ECO:0000256" key="9">
    <source>
        <dbReference type="ARBA" id="ARBA00023273"/>
    </source>
</evidence>
<sequence length="134" mass="15075">MIEKVSGLNSLKKLRVLSLGRNYIKSFAGMECLADTLEELWISYNLIEKLKGVNVLRNLRVLYMSNNLVKEWSEFNKLQSRSKRTDETSENIWLPSTMETRDPRVGALPTSWDNGGGSGQRKRGSGLPELSVAG</sequence>
<organism evidence="13 14">
    <name type="scientific">Eumeta variegata</name>
    <name type="common">Bagworm moth</name>
    <name type="synonym">Eumeta japonica</name>
    <dbReference type="NCBI Taxonomy" id="151549"/>
    <lineage>
        <taxon>Eukaryota</taxon>
        <taxon>Metazoa</taxon>
        <taxon>Ecdysozoa</taxon>
        <taxon>Arthropoda</taxon>
        <taxon>Hexapoda</taxon>
        <taxon>Insecta</taxon>
        <taxon>Pterygota</taxon>
        <taxon>Neoptera</taxon>
        <taxon>Endopterygota</taxon>
        <taxon>Lepidoptera</taxon>
        <taxon>Glossata</taxon>
        <taxon>Ditrysia</taxon>
        <taxon>Tineoidea</taxon>
        <taxon>Psychidae</taxon>
        <taxon>Oiketicinae</taxon>
        <taxon>Eumeta</taxon>
    </lineage>
</organism>
<dbReference type="Pfam" id="PF12799">
    <property type="entry name" value="LRR_4"/>
    <property type="match status" value="1"/>
</dbReference>
<comment type="similarity">
    <text evidence="10">Belongs to the dynein light chain LC1-type family.</text>
</comment>
<dbReference type="SMART" id="SM00365">
    <property type="entry name" value="LRR_SD22"/>
    <property type="match status" value="3"/>
</dbReference>
<dbReference type="PANTHER" id="PTHR15454">
    <property type="entry name" value="NISCHARIN RELATED"/>
    <property type="match status" value="1"/>
</dbReference>
<accession>A0A4C1XQA1</accession>
<keyword evidence="2" id="KW-0963">Cytoplasm</keyword>
<dbReference type="STRING" id="151549.A0A4C1XQA1"/>
<evidence type="ECO:0000256" key="11">
    <source>
        <dbReference type="ARBA" id="ARBA00049760"/>
    </source>
</evidence>
<dbReference type="InterPro" id="IPR001611">
    <property type="entry name" value="Leu-rich_rpt"/>
</dbReference>
<dbReference type="GO" id="GO:0036158">
    <property type="term" value="P:outer dynein arm assembly"/>
    <property type="evidence" value="ECO:0007669"/>
    <property type="project" value="TreeGrafter"/>
</dbReference>
<keyword evidence="3" id="KW-0433">Leucine-rich repeat</keyword>
<dbReference type="PANTHER" id="PTHR15454:SF73">
    <property type="entry name" value="DYNEIN AXONEMAL LIGHT CHAIN 1"/>
    <property type="match status" value="1"/>
</dbReference>
<keyword evidence="6" id="KW-0243">Dynein</keyword>
<dbReference type="InterPro" id="IPR025875">
    <property type="entry name" value="Leu-rich_rpt_4"/>
</dbReference>
<evidence type="ECO:0000256" key="12">
    <source>
        <dbReference type="SAM" id="MobiDB-lite"/>
    </source>
</evidence>
<comment type="subcellular location">
    <subcellularLocation>
        <location evidence="1">Cytoplasm</location>
        <location evidence="1">Cytoskeleton</location>
        <location evidence="1">Cilium axoneme</location>
    </subcellularLocation>
</comment>
<keyword evidence="14" id="KW-1185">Reference proteome</keyword>
<evidence type="ECO:0000313" key="14">
    <source>
        <dbReference type="Proteomes" id="UP000299102"/>
    </source>
</evidence>
<keyword evidence="7" id="KW-0505">Motor protein</keyword>
<dbReference type="GO" id="GO:0005874">
    <property type="term" value="C:microtubule"/>
    <property type="evidence" value="ECO:0007669"/>
    <property type="project" value="UniProtKB-KW"/>
</dbReference>
<evidence type="ECO:0000256" key="6">
    <source>
        <dbReference type="ARBA" id="ARBA00023017"/>
    </source>
</evidence>
<evidence type="ECO:0000256" key="1">
    <source>
        <dbReference type="ARBA" id="ARBA00004430"/>
    </source>
</evidence>
<dbReference type="GO" id="GO:0045504">
    <property type="term" value="F:dynein heavy chain binding"/>
    <property type="evidence" value="ECO:0007669"/>
    <property type="project" value="TreeGrafter"/>
</dbReference>
<keyword evidence="8" id="KW-0206">Cytoskeleton</keyword>
<feature type="region of interest" description="Disordered" evidence="12">
    <location>
        <begin position="78"/>
        <end position="134"/>
    </location>
</feature>
<proteinExistence type="inferred from homology"/>
<evidence type="ECO:0000313" key="13">
    <source>
        <dbReference type="EMBL" id="GBP65340.1"/>
    </source>
</evidence>
<evidence type="ECO:0000256" key="10">
    <source>
        <dbReference type="ARBA" id="ARBA00049659"/>
    </source>
</evidence>
<evidence type="ECO:0000256" key="3">
    <source>
        <dbReference type="ARBA" id="ARBA00022614"/>
    </source>
</evidence>
<dbReference type="Proteomes" id="UP000299102">
    <property type="component" value="Unassembled WGS sequence"/>
</dbReference>
<gene>
    <name evidence="13" type="primary">dnal1</name>
    <name evidence="13" type="ORF">EVAR_52114_1</name>
</gene>
<dbReference type="Gene3D" id="3.80.10.10">
    <property type="entry name" value="Ribonuclease Inhibitor"/>
    <property type="match status" value="1"/>
</dbReference>
<evidence type="ECO:0000256" key="2">
    <source>
        <dbReference type="ARBA" id="ARBA00022490"/>
    </source>
</evidence>